<organism evidence="6 7">
    <name type="scientific">Streptomyces synnematoformans</name>
    <dbReference type="NCBI Taxonomy" id="415721"/>
    <lineage>
        <taxon>Bacteria</taxon>
        <taxon>Bacillati</taxon>
        <taxon>Actinomycetota</taxon>
        <taxon>Actinomycetes</taxon>
        <taxon>Kitasatosporales</taxon>
        <taxon>Streptomycetaceae</taxon>
        <taxon>Streptomyces</taxon>
    </lineage>
</organism>
<dbReference type="RefSeq" id="WP_344290293.1">
    <property type="nucleotide sequence ID" value="NZ_BAAAPF010000071.1"/>
</dbReference>
<evidence type="ECO:0000256" key="4">
    <source>
        <dbReference type="SAM" id="SignalP"/>
    </source>
</evidence>
<reference evidence="6 7" key="1">
    <citation type="journal article" date="2019" name="Int. J. Syst. Evol. Microbiol.">
        <title>The Global Catalogue of Microorganisms (GCM) 10K type strain sequencing project: providing services to taxonomists for standard genome sequencing and annotation.</title>
        <authorList>
            <consortium name="The Broad Institute Genomics Platform"/>
            <consortium name="The Broad Institute Genome Sequencing Center for Infectious Disease"/>
            <person name="Wu L."/>
            <person name="Ma J."/>
        </authorList>
    </citation>
    <scope>NUCLEOTIDE SEQUENCE [LARGE SCALE GENOMIC DNA]</scope>
    <source>
        <strain evidence="6 7">JCM 15481</strain>
    </source>
</reference>
<dbReference type="Pfam" id="PF01522">
    <property type="entry name" value="Polysacc_deac_1"/>
    <property type="match status" value="1"/>
</dbReference>
<evidence type="ECO:0000259" key="5">
    <source>
        <dbReference type="PROSITE" id="PS51677"/>
    </source>
</evidence>
<dbReference type="Proteomes" id="UP001500443">
    <property type="component" value="Unassembled WGS sequence"/>
</dbReference>
<dbReference type="PROSITE" id="PS51677">
    <property type="entry name" value="NODB"/>
    <property type="match status" value="1"/>
</dbReference>
<protein>
    <submittedName>
        <fullName evidence="6">Polysaccharide deacetylase family protein</fullName>
    </submittedName>
</protein>
<keyword evidence="1" id="KW-0479">Metal-binding</keyword>
<evidence type="ECO:0000256" key="2">
    <source>
        <dbReference type="ARBA" id="ARBA00022801"/>
    </source>
</evidence>
<comment type="caution">
    <text evidence="6">The sequence shown here is derived from an EMBL/GenBank/DDBJ whole genome shotgun (WGS) entry which is preliminary data.</text>
</comment>
<accession>A0ABN2Y7Q6</accession>
<name>A0ABN2Y7Q6_9ACTN</name>
<dbReference type="CDD" id="cd10917">
    <property type="entry name" value="CE4_NodB_like_6s_7s"/>
    <property type="match status" value="1"/>
</dbReference>
<evidence type="ECO:0000313" key="6">
    <source>
        <dbReference type="EMBL" id="GAA2123150.1"/>
    </source>
</evidence>
<dbReference type="EMBL" id="BAAAPF010000071">
    <property type="protein sequence ID" value="GAA2123150.1"/>
    <property type="molecule type" value="Genomic_DNA"/>
</dbReference>
<dbReference type="PANTHER" id="PTHR10587:SF133">
    <property type="entry name" value="CHITIN DEACETYLASE 1-RELATED"/>
    <property type="match status" value="1"/>
</dbReference>
<gene>
    <name evidence="6" type="ORF">GCM10009802_27410</name>
</gene>
<evidence type="ECO:0000256" key="1">
    <source>
        <dbReference type="ARBA" id="ARBA00022723"/>
    </source>
</evidence>
<feature type="chain" id="PRO_5047043444" evidence="4">
    <location>
        <begin position="31"/>
        <end position="285"/>
    </location>
</feature>
<dbReference type="PANTHER" id="PTHR10587">
    <property type="entry name" value="GLYCOSYL TRANSFERASE-RELATED"/>
    <property type="match status" value="1"/>
</dbReference>
<feature type="region of interest" description="Disordered" evidence="3">
    <location>
        <begin position="59"/>
        <end position="80"/>
    </location>
</feature>
<keyword evidence="2" id="KW-0378">Hydrolase</keyword>
<keyword evidence="7" id="KW-1185">Reference proteome</keyword>
<dbReference type="InterPro" id="IPR011330">
    <property type="entry name" value="Glyco_hydro/deAcase_b/a-brl"/>
</dbReference>
<dbReference type="InterPro" id="IPR002509">
    <property type="entry name" value="NODB_dom"/>
</dbReference>
<keyword evidence="4" id="KW-0732">Signal</keyword>
<dbReference type="SUPFAM" id="SSF88713">
    <property type="entry name" value="Glycoside hydrolase/deacetylase"/>
    <property type="match status" value="1"/>
</dbReference>
<feature type="signal peptide" evidence="4">
    <location>
        <begin position="1"/>
        <end position="30"/>
    </location>
</feature>
<dbReference type="Gene3D" id="3.20.20.370">
    <property type="entry name" value="Glycoside hydrolase/deacetylase"/>
    <property type="match status" value="1"/>
</dbReference>
<feature type="domain" description="NodB homology" evidence="5">
    <location>
        <begin position="102"/>
        <end position="282"/>
    </location>
</feature>
<proteinExistence type="predicted"/>
<dbReference type="InterPro" id="IPR050248">
    <property type="entry name" value="Polysacc_deacetylase_ArnD"/>
</dbReference>
<evidence type="ECO:0000313" key="7">
    <source>
        <dbReference type="Proteomes" id="UP001500443"/>
    </source>
</evidence>
<sequence>MKYDKCPARGFPRRTALCLGLLGAYQLAIAPDAHTPRSGAAGRAAAGDGKPLGRAAHRLRPAAGRTGAAPMTTSGGMARIAGPTRPVAVRAAPHTTLRQTGKKIALTFDDGPHATQTPAILRILRRHGARATFFVIGENIPSNRDVLRRIAADGHVVGNHSYTHPQLDLISTPRVREELERCSDLVAKELGAPPRLARAPYGMWHGPSLQICAQLQMEPFQWDIDTLDWDNRDQRFIETTVLGHAHPGAIVLAHDGGGNRWATVRALEYYLPRLLDEGYTLVQPA</sequence>
<evidence type="ECO:0000256" key="3">
    <source>
        <dbReference type="SAM" id="MobiDB-lite"/>
    </source>
</evidence>